<organism evidence="6 7">
    <name type="scientific">Spizellomyces punctatus (strain DAOM BR117)</name>
    <dbReference type="NCBI Taxonomy" id="645134"/>
    <lineage>
        <taxon>Eukaryota</taxon>
        <taxon>Fungi</taxon>
        <taxon>Fungi incertae sedis</taxon>
        <taxon>Chytridiomycota</taxon>
        <taxon>Chytridiomycota incertae sedis</taxon>
        <taxon>Chytridiomycetes</taxon>
        <taxon>Spizellomycetales</taxon>
        <taxon>Spizellomycetaceae</taxon>
        <taxon>Spizellomyces</taxon>
    </lineage>
</organism>
<dbReference type="Pfam" id="PF17778">
    <property type="entry name" value="WHD_BLACT"/>
    <property type="match status" value="1"/>
</dbReference>
<dbReference type="InterPro" id="IPR047921">
    <property type="entry name" value="LACTB2-like_MBL-fold"/>
</dbReference>
<dbReference type="InterPro" id="IPR036388">
    <property type="entry name" value="WH-like_DNA-bd_sf"/>
</dbReference>
<dbReference type="InterPro" id="IPR001279">
    <property type="entry name" value="Metallo-B-lactamas"/>
</dbReference>
<dbReference type="OrthoDB" id="17458at2759"/>
<evidence type="ECO:0000259" key="5">
    <source>
        <dbReference type="SMART" id="SM00849"/>
    </source>
</evidence>
<dbReference type="RefSeq" id="XP_016612522.1">
    <property type="nucleotide sequence ID" value="XM_016748543.1"/>
</dbReference>
<proteinExistence type="inferred from homology"/>
<evidence type="ECO:0000256" key="3">
    <source>
        <dbReference type="ARBA" id="ARBA00022801"/>
    </source>
</evidence>
<dbReference type="Gene3D" id="3.60.15.10">
    <property type="entry name" value="Ribonuclease Z/Hydroxyacylglutathione hydrolase-like"/>
    <property type="match status" value="1"/>
</dbReference>
<dbReference type="EMBL" id="KQ257450">
    <property type="protein sequence ID" value="KND04483.1"/>
    <property type="molecule type" value="Genomic_DNA"/>
</dbReference>
<dbReference type="OMA" id="GDHVMAW"/>
<dbReference type="InterPro" id="IPR050662">
    <property type="entry name" value="Sec-metab_biosynth-thioest"/>
</dbReference>
<dbReference type="InterPro" id="IPR041516">
    <property type="entry name" value="LACTB2_WH"/>
</dbReference>
<keyword evidence="7" id="KW-1185">Reference proteome</keyword>
<dbReference type="Pfam" id="PF00753">
    <property type="entry name" value="Lactamase_B"/>
    <property type="match status" value="1"/>
</dbReference>
<dbReference type="eggNOG" id="KOG0813">
    <property type="taxonomic scope" value="Eukaryota"/>
</dbReference>
<evidence type="ECO:0000313" key="6">
    <source>
        <dbReference type="EMBL" id="KND04483.1"/>
    </source>
</evidence>
<dbReference type="Gene3D" id="1.10.10.10">
    <property type="entry name" value="Winged helix-like DNA-binding domain superfamily/Winged helix DNA-binding domain"/>
    <property type="match status" value="1"/>
</dbReference>
<accession>A0A0L0HTP4</accession>
<dbReference type="CDD" id="cd07722">
    <property type="entry name" value="LACTB2-like_MBL-fold"/>
    <property type="match status" value="1"/>
</dbReference>
<sequence length="290" mass="32190">MGEVYQKMPAFARLSERVCTVLGLNPGKFTLQGTNTYLVGTGHRRILIDTGSGVADFEEHLRTSLTRAGGIGISSIICTHRHMDHISGIPQVLALHGGADHIPIYKYLTANDIPPFPYEYTAIRDGHIFKTEGATLRAVHTPGHLDDHVVLYLEEENAVFSGDCVLGQGTAVFENLAEYMSSLRRIMELQPGRLYPGHGPVIENGVQKIEEYIRHRQEREEQIVALLNTNPPGSKDGAWSSRQLVETIYASYPQSLYDAAEGSLLHHLNKLLSEGKVQHVKGKWLLTTDK</sequence>
<dbReference type="GO" id="GO:0016787">
    <property type="term" value="F:hydrolase activity"/>
    <property type="evidence" value="ECO:0007669"/>
    <property type="project" value="UniProtKB-KW"/>
</dbReference>
<gene>
    <name evidence="6" type="ORF">SPPG_00211</name>
</gene>
<dbReference type="GO" id="GO:0046872">
    <property type="term" value="F:metal ion binding"/>
    <property type="evidence" value="ECO:0007669"/>
    <property type="project" value="UniProtKB-KW"/>
</dbReference>
<dbReference type="PANTHER" id="PTHR23131:SF0">
    <property type="entry name" value="ENDORIBONUCLEASE LACTB2"/>
    <property type="match status" value="1"/>
</dbReference>
<evidence type="ECO:0000313" key="7">
    <source>
        <dbReference type="Proteomes" id="UP000053201"/>
    </source>
</evidence>
<comment type="similarity">
    <text evidence="1">Belongs to the metallo-beta-lactamase superfamily. Glyoxalase II family.</text>
</comment>
<dbReference type="STRING" id="645134.A0A0L0HTP4"/>
<feature type="domain" description="Metallo-beta-lactamase" evidence="5">
    <location>
        <begin position="33"/>
        <end position="198"/>
    </location>
</feature>
<dbReference type="InParanoid" id="A0A0L0HTP4"/>
<dbReference type="AlphaFoldDB" id="A0A0L0HTP4"/>
<evidence type="ECO:0000256" key="1">
    <source>
        <dbReference type="ARBA" id="ARBA00006759"/>
    </source>
</evidence>
<dbReference type="SUPFAM" id="SSF56281">
    <property type="entry name" value="Metallo-hydrolase/oxidoreductase"/>
    <property type="match status" value="1"/>
</dbReference>
<dbReference type="FunFam" id="3.60.15.10:FF:000041">
    <property type="entry name" value="Metallo-beta-lactamase domain protein"/>
    <property type="match status" value="1"/>
</dbReference>
<dbReference type="Proteomes" id="UP000053201">
    <property type="component" value="Unassembled WGS sequence"/>
</dbReference>
<dbReference type="InterPro" id="IPR036866">
    <property type="entry name" value="RibonucZ/Hydroxyglut_hydro"/>
</dbReference>
<protein>
    <recommendedName>
        <fullName evidence="5">Metallo-beta-lactamase domain-containing protein</fullName>
    </recommendedName>
</protein>
<dbReference type="VEuPathDB" id="FungiDB:SPPG_00211"/>
<evidence type="ECO:0000256" key="4">
    <source>
        <dbReference type="ARBA" id="ARBA00022833"/>
    </source>
</evidence>
<reference evidence="6 7" key="1">
    <citation type="submission" date="2009-08" db="EMBL/GenBank/DDBJ databases">
        <title>The Genome Sequence of Spizellomyces punctatus strain DAOM BR117.</title>
        <authorList>
            <consortium name="The Broad Institute Genome Sequencing Platform"/>
            <person name="Russ C."/>
            <person name="Cuomo C."/>
            <person name="Shea T."/>
            <person name="Young S.K."/>
            <person name="Zeng Q."/>
            <person name="Koehrsen M."/>
            <person name="Haas B."/>
            <person name="Borodovsky M."/>
            <person name="Guigo R."/>
            <person name="Alvarado L."/>
            <person name="Berlin A."/>
            <person name="Bochicchio J."/>
            <person name="Borenstein D."/>
            <person name="Chapman S."/>
            <person name="Chen Z."/>
            <person name="Engels R."/>
            <person name="Freedman E."/>
            <person name="Gellesch M."/>
            <person name="Goldberg J."/>
            <person name="Griggs A."/>
            <person name="Gujja S."/>
            <person name="Heiman D."/>
            <person name="Hepburn T."/>
            <person name="Howarth C."/>
            <person name="Jen D."/>
            <person name="Larson L."/>
            <person name="Lewis B."/>
            <person name="Mehta T."/>
            <person name="Park D."/>
            <person name="Pearson M."/>
            <person name="Roberts A."/>
            <person name="Saif S."/>
            <person name="Shenoy N."/>
            <person name="Sisk P."/>
            <person name="Stolte C."/>
            <person name="Sykes S."/>
            <person name="Thomson T."/>
            <person name="Walk T."/>
            <person name="White J."/>
            <person name="Yandava C."/>
            <person name="Burger G."/>
            <person name="Gray M.W."/>
            <person name="Holland P.W.H."/>
            <person name="King N."/>
            <person name="Lang F.B.F."/>
            <person name="Roger A.J."/>
            <person name="Ruiz-Trillo I."/>
            <person name="Lander E."/>
            <person name="Nusbaum C."/>
        </authorList>
    </citation>
    <scope>NUCLEOTIDE SEQUENCE [LARGE SCALE GENOMIC DNA]</scope>
    <source>
        <strain evidence="6 7">DAOM BR117</strain>
    </source>
</reference>
<dbReference type="SMART" id="SM00849">
    <property type="entry name" value="Lactamase_B"/>
    <property type="match status" value="1"/>
</dbReference>
<dbReference type="PANTHER" id="PTHR23131">
    <property type="entry name" value="ENDORIBONUCLEASE LACTB2"/>
    <property type="match status" value="1"/>
</dbReference>
<keyword evidence="4" id="KW-0862">Zinc</keyword>
<keyword evidence="2" id="KW-0479">Metal-binding</keyword>
<keyword evidence="3" id="KW-0378">Hydrolase</keyword>
<name>A0A0L0HTP4_SPIPD</name>
<dbReference type="GeneID" id="27683955"/>
<dbReference type="GO" id="GO:0044550">
    <property type="term" value="P:secondary metabolite biosynthetic process"/>
    <property type="evidence" value="ECO:0007669"/>
    <property type="project" value="TreeGrafter"/>
</dbReference>
<evidence type="ECO:0000256" key="2">
    <source>
        <dbReference type="ARBA" id="ARBA00022723"/>
    </source>
</evidence>